<reference evidence="2" key="1">
    <citation type="journal article" date="2014" name="Int. J. Syst. Evol. Microbiol.">
        <title>Complete genome sequence of Corynebacterium casei LMG S-19264T (=DSM 44701T), isolated from a smear-ripened cheese.</title>
        <authorList>
            <consortium name="US DOE Joint Genome Institute (JGI-PGF)"/>
            <person name="Walter F."/>
            <person name="Albersmeier A."/>
            <person name="Kalinowski J."/>
            <person name="Ruckert C."/>
        </authorList>
    </citation>
    <scope>NUCLEOTIDE SEQUENCE</scope>
    <source>
        <strain evidence="2">JCM 4369</strain>
    </source>
</reference>
<comment type="caution">
    <text evidence="2">The sequence shown here is derived from an EMBL/GenBank/DDBJ whole genome shotgun (WGS) entry which is preliminary data.</text>
</comment>
<dbReference type="AlphaFoldDB" id="A0A918IB38"/>
<evidence type="ECO:0000313" key="3">
    <source>
        <dbReference type="Proteomes" id="UP000618795"/>
    </source>
</evidence>
<proteinExistence type="predicted"/>
<accession>A0A918IB38</accession>
<reference evidence="2" key="2">
    <citation type="submission" date="2020-09" db="EMBL/GenBank/DDBJ databases">
        <authorList>
            <person name="Sun Q."/>
            <person name="Ohkuma M."/>
        </authorList>
    </citation>
    <scope>NUCLEOTIDE SEQUENCE</scope>
    <source>
        <strain evidence="2">JCM 4369</strain>
    </source>
</reference>
<sequence length="75" mass="8020">MSRHRRASEFHPWRAIKDNSNGGTGGSGGTWEHRGRRSRGSAAAGARGSVVVRLRRVGATGRGRPAHQNPALPPQ</sequence>
<evidence type="ECO:0000313" key="2">
    <source>
        <dbReference type="EMBL" id="GGU94513.1"/>
    </source>
</evidence>
<organism evidence="2 3">
    <name type="scientific">Streptomyces filipinensis</name>
    <dbReference type="NCBI Taxonomy" id="66887"/>
    <lineage>
        <taxon>Bacteria</taxon>
        <taxon>Bacillati</taxon>
        <taxon>Actinomycetota</taxon>
        <taxon>Actinomycetes</taxon>
        <taxon>Kitasatosporales</taxon>
        <taxon>Streptomycetaceae</taxon>
        <taxon>Streptomyces</taxon>
    </lineage>
</organism>
<keyword evidence="3" id="KW-1185">Reference proteome</keyword>
<dbReference type="Proteomes" id="UP000618795">
    <property type="component" value="Unassembled WGS sequence"/>
</dbReference>
<name>A0A918IB38_9ACTN</name>
<evidence type="ECO:0000256" key="1">
    <source>
        <dbReference type="SAM" id="MobiDB-lite"/>
    </source>
</evidence>
<feature type="compositionally biased region" description="Low complexity" evidence="1">
    <location>
        <begin position="40"/>
        <end position="49"/>
    </location>
</feature>
<feature type="compositionally biased region" description="Basic and acidic residues" evidence="1">
    <location>
        <begin position="7"/>
        <end position="17"/>
    </location>
</feature>
<feature type="region of interest" description="Disordered" evidence="1">
    <location>
        <begin position="56"/>
        <end position="75"/>
    </location>
</feature>
<gene>
    <name evidence="2" type="ORF">GCM10010260_32080</name>
</gene>
<dbReference type="EMBL" id="BMTD01000006">
    <property type="protein sequence ID" value="GGU94513.1"/>
    <property type="molecule type" value="Genomic_DNA"/>
</dbReference>
<feature type="region of interest" description="Disordered" evidence="1">
    <location>
        <begin position="1"/>
        <end position="49"/>
    </location>
</feature>
<protein>
    <submittedName>
        <fullName evidence="2">Uncharacterized protein</fullName>
    </submittedName>
</protein>